<evidence type="ECO:0000256" key="1">
    <source>
        <dbReference type="SAM" id="Phobius"/>
    </source>
</evidence>
<feature type="transmembrane region" description="Helical" evidence="1">
    <location>
        <begin position="96"/>
        <end position="121"/>
    </location>
</feature>
<evidence type="ECO:0000313" key="3">
    <source>
        <dbReference type="Proteomes" id="UP000176740"/>
    </source>
</evidence>
<protein>
    <submittedName>
        <fullName evidence="2">Uncharacterized protein</fullName>
    </submittedName>
</protein>
<evidence type="ECO:0000313" key="2">
    <source>
        <dbReference type="EMBL" id="OGD98621.1"/>
    </source>
</evidence>
<keyword evidence="1" id="KW-0472">Membrane</keyword>
<sequence length="135" mass="14857">MDQKWVLRFLILWIANSLLLVILSSIFAGDVVLGNINLPKPAASVLVGLILTLFVYAVPQVAKNMQIKLKDDNSTALAYFVVNAIGLWVLKRLADFTGIGISSILFVIICASIVSLVEVGVDKYTNIYLKKFQKS</sequence>
<dbReference type="STRING" id="1797725.A3A49_02130"/>
<feature type="transmembrane region" description="Helical" evidence="1">
    <location>
        <begin position="7"/>
        <end position="29"/>
    </location>
</feature>
<organism evidence="2 3">
    <name type="scientific">Candidatus Curtissbacteria bacterium RIFCSPLOWO2_01_FULL_38_11b</name>
    <dbReference type="NCBI Taxonomy" id="1797725"/>
    <lineage>
        <taxon>Bacteria</taxon>
        <taxon>Candidatus Curtissiibacteriota</taxon>
    </lineage>
</organism>
<dbReference type="AlphaFoldDB" id="A0A1F5H3E4"/>
<name>A0A1F5H3E4_9BACT</name>
<feature type="transmembrane region" description="Helical" evidence="1">
    <location>
        <begin position="74"/>
        <end position="90"/>
    </location>
</feature>
<comment type="caution">
    <text evidence="2">The sequence shown here is derived from an EMBL/GenBank/DDBJ whole genome shotgun (WGS) entry which is preliminary data.</text>
</comment>
<dbReference type="Proteomes" id="UP000176740">
    <property type="component" value="Unassembled WGS sequence"/>
</dbReference>
<feature type="transmembrane region" description="Helical" evidence="1">
    <location>
        <begin position="41"/>
        <end position="62"/>
    </location>
</feature>
<accession>A0A1F5H3E4</accession>
<keyword evidence="1" id="KW-1133">Transmembrane helix</keyword>
<gene>
    <name evidence="2" type="ORF">A3A49_02130</name>
</gene>
<dbReference type="EMBL" id="MFBO01000007">
    <property type="protein sequence ID" value="OGD98621.1"/>
    <property type="molecule type" value="Genomic_DNA"/>
</dbReference>
<keyword evidence="1" id="KW-0812">Transmembrane</keyword>
<reference evidence="2 3" key="1">
    <citation type="journal article" date="2016" name="Nat. Commun.">
        <title>Thousands of microbial genomes shed light on interconnected biogeochemical processes in an aquifer system.</title>
        <authorList>
            <person name="Anantharaman K."/>
            <person name="Brown C.T."/>
            <person name="Hug L.A."/>
            <person name="Sharon I."/>
            <person name="Castelle C.J."/>
            <person name="Probst A.J."/>
            <person name="Thomas B.C."/>
            <person name="Singh A."/>
            <person name="Wilkins M.J."/>
            <person name="Karaoz U."/>
            <person name="Brodie E.L."/>
            <person name="Williams K.H."/>
            <person name="Hubbard S.S."/>
            <person name="Banfield J.F."/>
        </authorList>
    </citation>
    <scope>NUCLEOTIDE SEQUENCE [LARGE SCALE GENOMIC DNA]</scope>
</reference>
<proteinExistence type="predicted"/>